<comment type="pathway">
    <text evidence="2 9">Amine and polyamine biosynthesis; ectoine biosynthesis; L-ectoine from L-aspartate 4-semialdehyde: step 2/3.</text>
</comment>
<feature type="domain" description="N-acetyltransferase" evidence="11">
    <location>
        <begin position="96"/>
        <end position="255"/>
    </location>
</feature>
<name>A0A895XMF3_9ACTN</name>
<dbReference type="InterPro" id="IPR012772">
    <property type="entry name" value="Ectoine_EctA"/>
</dbReference>
<gene>
    <name evidence="9 12" type="primary">ectA</name>
    <name evidence="12" type="ORF">JQS30_12465</name>
</gene>
<feature type="region of interest" description="Disordered" evidence="10">
    <location>
        <begin position="1"/>
        <end position="101"/>
    </location>
</feature>
<keyword evidence="13" id="KW-1185">Reference proteome</keyword>
<dbReference type="EC" id="2.3.1.178" evidence="4 9"/>
<evidence type="ECO:0000256" key="6">
    <source>
        <dbReference type="ARBA" id="ARBA00022679"/>
    </source>
</evidence>
<evidence type="ECO:0000256" key="9">
    <source>
        <dbReference type="RuleBase" id="RU365045"/>
    </source>
</evidence>
<evidence type="ECO:0000256" key="2">
    <source>
        <dbReference type="ARBA" id="ARBA00004978"/>
    </source>
</evidence>
<dbReference type="InterPro" id="IPR000182">
    <property type="entry name" value="GNAT_dom"/>
</dbReference>
<dbReference type="GO" id="GO:0033816">
    <property type="term" value="F:diaminobutyrate acetyltransferase activity"/>
    <property type="evidence" value="ECO:0007669"/>
    <property type="project" value="UniProtKB-EC"/>
</dbReference>
<feature type="compositionally biased region" description="Polar residues" evidence="10">
    <location>
        <begin position="43"/>
        <end position="69"/>
    </location>
</feature>
<proteinExistence type="inferred from homology"/>
<evidence type="ECO:0000256" key="4">
    <source>
        <dbReference type="ARBA" id="ARBA00012355"/>
    </source>
</evidence>
<keyword evidence="6 9" id="KW-0808">Transferase</keyword>
<evidence type="ECO:0000256" key="7">
    <source>
        <dbReference type="ARBA" id="ARBA00023315"/>
    </source>
</evidence>
<accession>A0A895XMF3</accession>
<protein>
    <recommendedName>
        <fullName evidence="5 9">L-2,4-diaminobutyric acid acetyltransferase</fullName>
        <shortName evidence="9">DABA acetyltransferase</shortName>
        <ecNumber evidence="4 9">2.3.1.178</ecNumber>
    </recommendedName>
</protein>
<reference evidence="12" key="1">
    <citation type="submission" date="2021-02" db="EMBL/GenBank/DDBJ databases">
        <title>Natronoglycomyces albus gen. nov., sp. nov, a haloalkaliphilic actinobacterium from a soda solonchak soil.</title>
        <authorList>
            <person name="Sorokin D.Y."/>
            <person name="Khijniak T.V."/>
            <person name="Zakharycheva A.P."/>
            <person name="Boueva O.V."/>
            <person name="Ariskina E.V."/>
            <person name="Hahnke R.L."/>
            <person name="Bunk B."/>
            <person name="Sproer C."/>
            <person name="Schumann P."/>
            <person name="Evtushenko L.I."/>
            <person name="Kublanov I.V."/>
        </authorList>
    </citation>
    <scope>NUCLEOTIDE SEQUENCE</scope>
    <source>
        <strain evidence="12">DSM 106290</strain>
    </source>
</reference>
<evidence type="ECO:0000256" key="3">
    <source>
        <dbReference type="ARBA" id="ARBA00010712"/>
    </source>
</evidence>
<comment type="catalytic activity">
    <reaction evidence="8 9">
        <text>L-2,4-diaminobutanoate + acetyl-CoA = (2S)-4-acetamido-2-aminobutanoate + CoA + H(+)</text>
        <dbReference type="Rhea" id="RHEA:16901"/>
        <dbReference type="ChEBI" id="CHEBI:15378"/>
        <dbReference type="ChEBI" id="CHEBI:57287"/>
        <dbReference type="ChEBI" id="CHEBI:57288"/>
        <dbReference type="ChEBI" id="CHEBI:58761"/>
        <dbReference type="ChEBI" id="CHEBI:58929"/>
        <dbReference type="EC" id="2.3.1.178"/>
    </reaction>
</comment>
<evidence type="ECO:0000313" key="13">
    <source>
        <dbReference type="Proteomes" id="UP000662939"/>
    </source>
</evidence>
<evidence type="ECO:0000256" key="8">
    <source>
        <dbReference type="ARBA" id="ARBA00048924"/>
    </source>
</evidence>
<organism evidence="12 13">
    <name type="scientific">Natronoglycomyces albus</name>
    <dbReference type="NCBI Taxonomy" id="2811108"/>
    <lineage>
        <taxon>Bacteria</taxon>
        <taxon>Bacillati</taxon>
        <taxon>Actinomycetota</taxon>
        <taxon>Actinomycetes</taxon>
        <taxon>Glycomycetales</taxon>
        <taxon>Glycomycetaceae</taxon>
        <taxon>Natronoglycomyces</taxon>
    </lineage>
</organism>
<dbReference type="CDD" id="cd04301">
    <property type="entry name" value="NAT_SF"/>
    <property type="match status" value="1"/>
</dbReference>
<evidence type="ECO:0000256" key="5">
    <source>
        <dbReference type="ARBA" id="ARBA00017935"/>
    </source>
</evidence>
<evidence type="ECO:0000313" key="12">
    <source>
        <dbReference type="EMBL" id="QSB04579.1"/>
    </source>
</evidence>
<dbReference type="NCBIfam" id="TIGR02406">
    <property type="entry name" value="ectoine_EctA"/>
    <property type="match status" value="1"/>
</dbReference>
<dbReference type="Gene3D" id="3.40.630.30">
    <property type="match status" value="1"/>
</dbReference>
<dbReference type="UniPathway" id="UPA00067">
    <property type="reaction ID" value="UER00122"/>
</dbReference>
<dbReference type="RefSeq" id="WP_213170577.1">
    <property type="nucleotide sequence ID" value="NZ_CP070496.1"/>
</dbReference>
<dbReference type="EMBL" id="CP070496">
    <property type="protein sequence ID" value="QSB04579.1"/>
    <property type="molecule type" value="Genomic_DNA"/>
</dbReference>
<evidence type="ECO:0000256" key="10">
    <source>
        <dbReference type="SAM" id="MobiDB-lite"/>
    </source>
</evidence>
<dbReference type="AlphaFoldDB" id="A0A895XMF3"/>
<keyword evidence="7 9" id="KW-0012">Acyltransferase</keyword>
<dbReference type="SUPFAM" id="SSF55729">
    <property type="entry name" value="Acyl-CoA N-acyltransferases (Nat)"/>
    <property type="match status" value="1"/>
</dbReference>
<comment type="function">
    <text evidence="1 9">Catalyzes the acetylation of L-2,4-diaminobutyrate (DABA) to gamma-N-acetyl-alpha,gamma-diaminobutyric acid (ADABA) with acetyl coenzyme A.</text>
</comment>
<evidence type="ECO:0000256" key="1">
    <source>
        <dbReference type="ARBA" id="ARBA00003741"/>
    </source>
</evidence>
<dbReference type="Pfam" id="PF00583">
    <property type="entry name" value="Acetyltransf_1"/>
    <property type="match status" value="1"/>
</dbReference>
<dbReference type="GO" id="GO:0019491">
    <property type="term" value="P:ectoine biosynthetic process"/>
    <property type="evidence" value="ECO:0007669"/>
    <property type="project" value="UniProtKB-UniPathway"/>
</dbReference>
<feature type="compositionally biased region" description="Polar residues" evidence="10">
    <location>
        <begin position="86"/>
        <end position="100"/>
    </location>
</feature>
<sequence length="255" mass="27971">MPLGENSDTGKGAQHYTADRQTAYSSADEFGDEAGEPEKRPTSPRNQGVENDATASASYGGTSRGTVHQNPAFENPAVQSGAEPGPNSTATDQPQLTFDQPTADDGAAIWHLVGEIGNLDLNSRYFYVLWGRDFAADSVVVRDGDRIAGFIVGYRRPESVDTLFVWQVAVSPHYRRQGLARRMLDHLWNRLRPLGVNFVESTVTPDNKASMRLFESFAEGHNAELTRDVLFSEQMLGEGHEPEVLHRIGPVPSDA</sequence>
<dbReference type="InterPro" id="IPR016181">
    <property type="entry name" value="Acyl_CoA_acyltransferase"/>
</dbReference>
<evidence type="ECO:0000259" key="11">
    <source>
        <dbReference type="PROSITE" id="PS51186"/>
    </source>
</evidence>
<dbReference type="KEGG" id="nav:JQS30_12465"/>
<comment type="similarity">
    <text evidence="3 9">Belongs to the acetyltransferase family. EctA subfamily.</text>
</comment>
<dbReference type="PROSITE" id="PS51186">
    <property type="entry name" value="GNAT"/>
    <property type="match status" value="1"/>
</dbReference>
<dbReference type="Proteomes" id="UP000662939">
    <property type="component" value="Chromosome"/>
</dbReference>